<keyword evidence="5" id="KW-1185">Reference proteome</keyword>
<dbReference type="RefSeq" id="WP_380799048.1">
    <property type="nucleotide sequence ID" value="NZ_JBHRVU010000005.1"/>
</dbReference>
<evidence type="ECO:0000313" key="5">
    <source>
        <dbReference type="Proteomes" id="UP001595681"/>
    </source>
</evidence>
<protein>
    <submittedName>
        <fullName evidence="4">Acetate--CoA ligase family protein</fullName>
    </submittedName>
</protein>
<dbReference type="InterPro" id="IPR011761">
    <property type="entry name" value="ATP-grasp"/>
</dbReference>
<name>A0ABV7NM49_9SPHN</name>
<dbReference type="InterPro" id="IPR036291">
    <property type="entry name" value="NAD(P)-bd_dom_sf"/>
</dbReference>
<keyword evidence="4" id="KW-0436">Ligase</keyword>
<evidence type="ECO:0000313" key="4">
    <source>
        <dbReference type="EMBL" id="MFC3444136.1"/>
    </source>
</evidence>
<dbReference type="InterPro" id="IPR013815">
    <property type="entry name" value="ATP_grasp_subdomain_1"/>
</dbReference>
<evidence type="ECO:0000256" key="2">
    <source>
        <dbReference type="PROSITE-ProRule" id="PRU00409"/>
    </source>
</evidence>
<reference evidence="5" key="1">
    <citation type="journal article" date="2019" name="Int. J. Syst. Evol. Microbiol.">
        <title>The Global Catalogue of Microorganisms (GCM) 10K type strain sequencing project: providing services to taxonomists for standard genome sequencing and annotation.</title>
        <authorList>
            <consortium name="The Broad Institute Genomics Platform"/>
            <consortium name="The Broad Institute Genome Sequencing Center for Infectious Disease"/>
            <person name="Wu L."/>
            <person name="Ma J."/>
        </authorList>
    </citation>
    <scope>NUCLEOTIDE SEQUENCE [LARGE SCALE GENOMIC DNA]</scope>
    <source>
        <strain evidence="5">CCM 7491</strain>
    </source>
</reference>
<dbReference type="Gene3D" id="3.40.50.261">
    <property type="entry name" value="Succinyl-CoA synthetase domains"/>
    <property type="match status" value="2"/>
</dbReference>
<dbReference type="Pfam" id="PF13549">
    <property type="entry name" value="ATP-grasp_5"/>
    <property type="match status" value="1"/>
</dbReference>
<evidence type="ECO:0000256" key="1">
    <source>
        <dbReference type="ARBA" id="ARBA00022532"/>
    </source>
</evidence>
<dbReference type="Gene3D" id="3.30.470.20">
    <property type="entry name" value="ATP-grasp fold, B domain"/>
    <property type="match status" value="1"/>
</dbReference>
<dbReference type="Gene3D" id="3.30.1490.20">
    <property type="entry name" value="ATP-grasp fold, A domain"/>
    <property type="match status" value="1"/>
</dbReference>
<keyword evidence="1" id="KW-0816">Tricarboxylic acid cycle</keyword>
<dbReference type="SMART" id="SM00881">
    <property type="entry name" value="CoA_binding"/>
    <property type="match status" value="1"/>
</dbReference>
<dbReference type="PANTHER" id="PTHR42793">
    <property type="entry name" value="COA BINDING DOMAIN CONTAINING PROTEIN"/>
    <property type="match status" value="1"/>
</dbReference>
<dbReference type="SUPFAM" id="SSF51735">
    <property type="entry name" value="NAD(P)-binding Rossmann-fold domains"/>
    <property type="match status" value="1"/>
</dbReference>
<dbReference type="GO" id="GO:0016874">
    <property type="term" value="F:ligase activity"/>
    <property type="evidence" value="ECO:0007669"/>
    <property type="project" value="UniProtKB-KW"/>
</dbReference>
<dbReference type="Proteomes" id="UP001595681">
    <property type="component" value="Unassembled WGS sequence"/>
</dbReference>
<dbReference type="Pfam" id="PF13607">
    <property type="entry name" value="Succ_CoA_lig"/>
    <property type="match status" value="1"/>
</dbReference>
<dbReference type="SUPFAM" id="SSF56059">
    <property type="entry name" value="Glutathione synthetase ATP-binding domain-like"/>
    <property type="match status" value="1"/>
</dbReference>
<evidence type="ECO:0000259" key="3">
    <source>
        <dbReference type="PROSITE" id="PS50975"/>
    </source>
</evidence>
<dbReference type="InterPro" id="IPR016102">
    <property type="entry name" value="Succinyl-CoA_synth-like"/>
</dbReference>
<sequence>MTEEICLADRTIAAPSLDCLLRPQSVAIIGASDKPGSLGASVLANLVRQGFDGPIYLVNPKRAEIGGRPCIASVDDLPAAVDVAVLAIPRAGVLDAIRGLARKSVGAAVIFSAGFAEDGPQGLADQQEIARIARDSGMVVEGPNCLGLVNFRENVSLTFIEMPEARAQGDRRVGIVSQSGAMAAVLATTMIHREVPLSCYISTGNEAASGIEDYLAYLVDQPDTAVIALIAEHVRDPARFLTAARAARAANKSVVLLHPGRSAAGAASAATHTGAMAGDHAVMAVHVQRAGVILVDSLEELGDVVEILARAPDAGIGGAGVIAESGAFKAMMLDLAEAVDLDLPTLTDADSPALRAALPDFVPVTNPMDITAQGLVDPGLYGRTLAALALDDRIGTILLTLIQTDIGTSHVKFAAVLDALKAIGETKPIIVGGVDEGGGVFADDLAALRSAGVTYLPTAERMLRALARIAAHRKRDETIAPLGAPSVECLSVECLSQVGSTIPEHRAKAIMGAQGIAFPAFALAHSAAEAVAAADRLGYPVVLKAQSPELPHKSDAGGVIINLADAAAVAAGWDRLMANLAASRPGLLLDGVLVEGMAAKGVELIVGARNDPHWGPTILVGFGGVAAELLHDVCLLPPDLTRDAIIAEIRTLRMGPLLDGFRGAPVMDIGAVADIVQRLGRMVAATPAIREVDLNPVIVYPQGQGALALDALISL</sequence>
<feature type="domain" description="ATP-grasp" evidence="3">
    <location>
        <begin position="508"/>
        <end position="561"/>
    </location>
</feature>
<keyword evidence="2" id="KW-0547">Nucleotide-binding</keyword>
<organism evidence="4 5">
    <name type="scientific">Sphingobium rhizovicinum</name>
    <dbReference type="NCBI Taxonomy" id="432308"/>
    <lineage>
        <taxon>Bacteria</taxon>
        <taxon>Pseudomonadati</taxon>
        <taxon>Pseudomonadota</taxon>
        <taxon>Alphaproteobacteria</taxon>
        <taxon>Sphingomonadales</taxon>
        <taxon>Sphingomonadaceae</taxon>
        <taxon>Sphingobium</taxon>
    </lineage>
</organism>
<dbReference type="EMBL" id="JBHRVU010000005">
    <property type="protein sequence ID" value="MFC3444136.1"/>
    <property type="molecule type" value="Genomic_DNA"/>
</dbReference>
<dbReference type="PANTHER" id="PTHR42793:SF1">
    <property type="entry name" value="PEPTIDYL-LYSINE N-ACETYLTRANSFERASE PATZ"/>
    <property type="match status" value="1"/>
</dbReference>
<dbReference type="InterPro" id="IPR032875">
    <property type="entry name" value="Succ_CoA_lig_flav_dom"/>
</dbReference>
<dbReference type="PROSITE" id="PS50975">
    <property type="entry name" value="ATP_GRASP"/>
    <property type="match status" value="1"/>
</dbReference>
<gene>
    <name evidence="4" type="ORF">ACFOKF_23610</name>
</gene>
<comment type="caution">
    <text evidence="4">The sequence shown here is derived from an EMBL/GenBank/DDBJ whole genome shotgun (WGS) entry which is preliminary data.</text>
</comment>
<keyword evidence="2" id="KW-0067">ATP-binding</keyword>
<dbReference type="SUPFAM" id="SSF52210">
    <property type="entry name" value="Succinyl-CoA synthetase domains"/>
    <property type="match status" value="2"/>
</dbReference>
<dbReference type="Gene3D" id="3.40.50.720">
    <property type="entry name" value="NAD(P)-binding Rossmann-like Domain"/>
    <property type="match status" value="1"/>
</dbReference>
<proteinExistence type="predicted"/>
<accession>A0ABV7NM49</accession>
<dbReference type="InterPro" id="IPR003781">
    <property type="entry name" value="CoA-bd"/>
</dbReference>
<dbReference type="Pfam" id="PF13380">
    <property type="entry name" value="CoA_binding_2"/>
    <property type="match status" value="1"/>
</dbReference>